<evidence type="ECO:0000256" key="1">
    <source>
        <dbReference type="ARBA" id="ARBA00003065"/>
    </source>
</evidence>
<dbReference type="InterPro" id="IPR037278">
    <property type="entry name" value="ARFGAP/RecO"/>
</dbReference>
<dbReference type="SUPFAM" id="SSF57863">
    <property type="entry name" value="ArfGap/RecO-like zinc finger"/>
    <property type="match status" value="1"/>
</dbReference>
<evidence type="ECO:0000259" key="9">
    <source>
        <dbReference type="Pfam" id="PF11967"/>
    </source>
</evidence>
<dbReference type="SUPFAM" id="SSF50249">
    <property type="entry name" value="Nucleic acid-binding proteins"/>
    <property type="match status" value="1"/>
</dbReference>
<keyword evidence="5 8" id="KW-0233">DNA recombination</keyword>
<reference evidence="10 11" key="1">
    <citation type="submission" date="2022-07" db="EMBL/GenBank/DDBJ databases">
        <title>Methylomonas rivi sp. nov., Methylomonas rosea sp. nov., Methylomonas aureus sp. nov. and Methylomonas subterranea sp. nov., four novel methanotrophs isolated from a freshwater creek and the deep terrestrial subsurface.</title>
        <authorList>
            <person name="Abin C."/>
            <person name="Sankaranarayanan K."/>
            <person name="Garner C."/>
            <person name="Sindelar R."/>
            <person name="Kotary K."/>
            <person name="Garner R."/>
            <person name="Barclay S."/>
            <person name="Lawson P."/>
            <person name="Krumholz L."/>
        </authorList>
    </citation>
    <scope>NUCLEOTIDE SEQUENCE [LARGE SCALE GENOMIC DNA]</scope>
    <source>
        <strain evidence="10 11">WSC-6</strain>
    </source>
</reference>
<dbReference type="PANTHER" id="PTHR33991:SF1">
    <property type="entry name" value="DNA REPAIR PROTEIN RECO"/>
    <property type="match status" value="1"/>
</dbReference>
<dbReference type="Gene3D" id="2.40.50.140">
    <property type="entry name" value="Nucleic acid-binding proteins"/>
    <property type="match status" value="1"/>
</dbReference>
<sequence>MRESAVYLQPAFILQHRPYRETSQLLEVYTRDFGIVSVLAKGVRQEKSKLAGVLLPFTLIQISYLDKNELKLLTRAEFVRHYAPQRLALYCGFYLNELLQRFLFRHDPHPELFAGYQTCLDELCKGLNIEQTLRYFELEILEACGYGVELAVDRNQRPVDSRRRYSFQPNAGLVEDVGGCISGASLQALSIKAPLPGAALAEAKQFLRTMLDAHLQGKPLQSREVLAKMIKYL</sequence>
<keyword evidence="4 8" id="KW-0227">DNA damage</keyword>
<evidence type="ECO:0000256" key="3">
    <source>
        <dbReference type="ARBA" id="ARBA00021310"/>
    </source>
</evidence>
<keyword evidence="11" id="KW-1185">Reference proteome</keyword>
<dbReference type="HAMAP" id="MF_00201">
    <property type="entry name" value="RecO"/>
    <property type="match status" value="1"/>
</dbReference>
<dbReference type="InterPro" id="IPR003717">
    <property type="entry name" value="RecO"/>
</dbReference>
<dbReference type="PANTHER" id="PTHR33991">
    <property type="entry name" value="DNA REPAIR PROTEIN RECO"/>
    <property type="match status" value="1"/>
</dbReference>
<evidence type="ECO:0000256" key="4">
    <source>
        <dbReference type="ARBA" id="ARBA00022763"/>
    </source>
</evidence>
<protein>
    <recommendedName>
        <fullName evidence="3 8">DNA repair protein RecO</fullName>
    </recommendedName>
    <alternativeName>
        <fullName evidence="7 8">Recombination protein O</fullName>
    </alternativeName>
</protein>
<evidence type="ECO:0000313" key="10">
    <source>
        <dbReference type="EMBL" id="MCQ8127356.1"/>
    </source>
</evidence>
<organism evidence="10 11">
    <name type="scientific">Methylomonas rivi</name>
    <dbReference type="NCBI Taxonomy" id="2952226"/>
    <lineage>
        <taxon>Bacteria</taxon>
        <taxon>Pseudomonadati</taxon>
        <taxon>Pseudomonadota</taxon>
        <taxon>Gammaproteobacteria</taxon>
        <taxon>Methylococcales</taxon>
        <taxon>Methylococcaceae</taxon>
        <taxon>Methylomonas</taxon>
    </lineage>
</organism>
<dbReference type="Proteomes" id="UP001524586">
    <property type="component" value="Unassembled WGS sequence"/>
</dbReference>
<dbReference type="InterPro" id="IPR012340">
    <property type="entry name" value="NA-bd_OB-fold"/>
</dbReference>
<gene>
    <name evidence="8 10" type="primary">recO</name>
    <name evidence="10" type="ORF">NP596_02710</name>
</gene>
<dbReference type="Pfam" id="PF11967">
    <property type="entry name" value="RecO_N"/>
    <property type="match status" value="1"/>
</dbReference>
<name>A0ABT1U2L6_9GAMM</name>
<evidence type="ECO:0000256" key="5">
    <source>
        <dbReference type="ARBA" id="ARBA00023172"/>
    </source>
</evidence>
<dbReference type="Pfam" id="PF02565">
    <property type="entry name" value="RecO_C"/>
    <property type="match status" value="1"/>
</dbReference>
<evidence type="ECO:0000256" key="2">
    <source>
        <dbReference type="ARBA" id="ARBA00007452"/>
    </source>
</evidence>
<evidence type="ECO:0000313" key="11">
    <source>
        <dbReference type="Proteomes" id="UP001524586"/>
    </source>
</evidence>
<dbReference type="Gene3D" id="1.20.1440.120">
    <property type="entry name" value="Recombination protein O, C-terminal domain"/>
    <property type="match status" value="1"/>
</dbReference>
<dbReference type="EMBL" id="JANIBK010000007">
    <property type="protein sequence ID" value="MCQ8127356.1"/>
    <property type="molecule type" value="Genomic_DNA"/>
</dbReference>
<accession>A0ABT1U2L6</accession>
<feature type="domain" description="DNA replication/recombination mediator RecO N-terminal" evidence="9">
    <location>
        <begin position="7"/>
        <end position="81"/>
    </location>
</feature>
<proteinExistence type="inferred from homology"/>
<comment type="caution">
    <text evidence="10">The sequence shown here is derived from an EMBL/GenBank/DDBJ whole genome shotgun (WGS) entry which is preliminary data.</text>
</comment>
<evidence type="ECO:0000256" key="6">
    <source>
        <dbReference type="ARBA" id="ARBA00023204"/>
    </source>
</evidence>
<dbReference type="InterPro" id="IPR042242">
    <property type="entry name" value="RecO_C"/>
</dbReference>
<dbReference type="NCBIfam" id="TIGR00613">
    <property type="entry name" value="reco"/>
    <property type="match status" value="1"/>
</dbReference>
<keyword evidence="6 8" id="KW-0234">DNA repair</keyword>
<comment type="function">
    <text evidence="1 8">Involved in DNA repair and RecF pathway recombination.</text>
</comment>
<dbReference type="RefSeq" id="WP_256613675.1">
    <property type="nucleotide sequence ID" value="NZ_JANIBK010000007.1"/>
</dbReference>
<evidence type="ECO:0000256" key="7">
    <source>
        <dbReference type="ARBA" id="ARBA00033409"/>
    </source>
</evidence>
<comment type="similarity">
    <text evidence="2 8">Belongs to the RecO family.</text>
</comment>
<dbReference type="InterPro" id="IPR022572">
    <property type="entry name" value="DNA_rep/recomb_RecO_N"/>
</dbReference>
<evidence type="ECO:0000256" key="8">
    <source>
        <dbReference type="HAMAP-Rule" id="MF_00201"/>
    </source>
</evidence>